<dbReference type="Pfam" id="PF06824">
    <property type="entry name" value="Glyco_hydro_125"/>
    <property type="match status" value="1"/>
</dbReference>
<keyword evidence="1" id="KW-0326">Glycosidase</keyword>
<organism evidence="1 2">
    <name type="scientific">Ampelomyces quisqualis</name>
    <name type="common">Powdery mildew agent</name>
    <dbReference type="NCBI Taxonomy" id="50730"/>
    <lineage>
        <taxon>Eukaryota</taxon>
        <taxon>Fungi</taxon>
        <taxon>Dikarya</taxon>
        <taxon>Ascomycota</taxon>
        <taxon>Pezizomycotina</taxon>
        <taxon>Dothideomycetes</taxon>
        <taxon>Pleosporomycetidae</taxon>
        <taxon>Pleosporales</taxon>
        <taxon>Pleosporineae</taxon>
        <taxon>Phaeosphaeriaceae</taxon>
        <taxon>Ampelomyces</taxon>
    </lineage>
</organism>
<sequence>MAPASAPNPLPSRKDTDFNYSKPWVFDLKTTGPNKTVDIGGNGVSLSMDAQGRVRTRMLQLIRQDQGGFGLDFGISAHLVSIKIVETNVALYHMKLANDIDMAITVKVAEDGSFVQYAEATNKGRACIFLPYTLGLNVSLNRASYSQLTEGGPIPLPACQNVLTKRGLTSLRVCNPYLDAQLVTRLDIDGQPRLLHDVQDQEVSNATLDISVNGKTCIPPGASARFCASFRLSPDTEQHTDVFPDAQLRSDIIQQDMKPRWRDDPLLTTYVIRRNVEYILANCVLPVSASTAVIRLLLETLANITSLIHASFQNCYEEKIRFAAQGHIEWVFTKAKRPHGFWHRSYLATGEPKDPSIFQLDQQCYPLLELCDYLQYFPEEIDFVRGIVATGIIEEILTMLASKQDATTLLWPTDETPGDDAVIYPHHFSSHVLMWRTFTRLHQLYVRLGSPSGCQALQLDTMAAKIKERTIKVFMAENHAYEQVLFAYLADGCGKVIFYHDGNDIPTAFAHEWGFVTTPKEVCAWRATMEFALSPANTKGYCNGSPYGGLGSMHSPGAWTLGYFQELAYAASSGNVFAMQTAWRKIAAAMQWDGTFPEAVCPKTAECTSKAWFSWPGAMIGALLIRMKFNGQEQVLLQTHN</sequence>
<dbReference type="PANTHER" id="PTHR31047">
    <property type="entry name" value="MEIOTICALLY UP-REGULATED GENE 157 PROTEIN"/>
    <property type="match status" value="1"/>
</dbReference>
<proteinExistence type="predicted"/>
<dbReference type="GO" id="GO:0016798">
    <property type="term" value="F:hydrolase activity, acting on glycosyl bonds"/>
    <property type="evidence" value="ECO:0007669"/>
    <property type="project" value="UniProtKB-KW"/>
</dbReference>
<keyword evidence="1" id="KW-0378">Hydrolase</keyword>
<reference evidence="1" key="1">
    <citation type="journal article" date="2020" name="Stud. Mycol.">
        <title>101 Dothideomycetes genomes: a test case for predicting lifestyles and emergence of pathogens.</title>
        <authorList>
            <person name="Haridas S."/>
            <person name="Albert R."/>
            <person name="Binder M."/>
            <person name="Bloem J."/>
            <person name="Labutti K."/>
            <person name="Salamov A."/>
            <person name="Andreopoulos B."/>
            <person name="Baker S."/>
            <person name="Barry K."/>
            <person name="Bills G."/>
            <person name="Bluhm B."/>
            <person name="Cannon C."/>
            <person name="Castanera R."/>
            <person name="Culley D."/>
            <person name="Daum C."/>
            <person name="Ezra D."/>
            <person name="Gonzalez J."/>
            <person name="Henrissat B."/>
            <person name="Kuo A."/>
            <person name="Liang C."/>
            <person name="Lipzen A."/>
            <person name="Lutzoni F."/>
            <person name="Magnuson J."/>
            <person name="Mondo S."/>
            <person name="Nolan M."/>
            <person name="Ohm R."/>
            <person name="Pangilinan J."/>
            <person name="Park H.-J."/>
            <person name="Ramirez L."/>
            <person name="Alfaro M."/>
            <person name="Sun H."/>
            <person name="Tritt A."/>
            <person name="Yoshinaga Y."/>
            <person name="Zwiers L.-H."/>
            <person name="Turgeon B."/>
            <person name="Goodwin S."/>
            <person name="Spatafora J."/>
            <person name="Crous P."/>
            <person name="Grigoriev I."/>
        </authorList>
    </citation>
    <scope>NUCLEOTIDE SEQUENCE</scope>
    <source>
        <strain evidence="1">HMLAC05119</strain>
    </source>
</reference>
<dbReference type="SUPFAM" id="SSF48208">
    <property type="entry name" value="Six-hairpin glycosidases"/>
    <property type="match status" value="1"/>
</dbReference>
<name>A0A6A5QLU5_AMPQU</name>
<dbReference type="InterPro" id="IPR008313">
    <property type="entry name" value="GH125"/>
</dbReference>
<dbReference type="AlphaFoldDB" id="A0A6A5QLU5"/>
<dbReference type="Gene3D" id="1.50.10.10">
    <property type="match status" value="1"/>
</dbReference>
<evidence type="ECO:0000313" key="2">
    <source>
        <dbReference type="Proteomes" id="UP000800096"/>
    </source>
</evidence>
<dbReference type="Proteomes" id="UP000800096">
    <property type="component" value="Unassembled WGS sequence"/>
</dbReference>
<dbReference type="OrthoDB" id="2580243at2759"/>
<evidence type="ECO:0000313" key="1">
    <source>
        <dbReference type="EMBL" id="KAF1916575.1"/>
    </source>
</evidence>
<dbReference type="GO" id="GO:0005975">
    <property type="term" value="P:carbohydrate metabolic process"/>
    <property type="evidence" value="ECO:0007669"/>
    <property type="project" value="InterPro"/>
</dbReference>
<accession>A0A6A5QLU5</accession>
<dbReference type="PANTHER" id="PTHR31047:SF0">
    <property type="entry name" value="MEIOTICALLY UP-REGULATED GENE 157 PROTEIN"/>
    <property type="match status" value="1"/>
</dbReference>
<protein>
    <submittedName>
        <fullName evidence="1">Six-hairpin glycosidase-like protein</fullName>
    </submittedName>
</protein>
<gene>
    <name evidence="1" type="ORF">BDU57DRAFT_497333</name>
</gene>
<dbReference type="InterPro" id="IPR012341">
    <property type="entry name" value="6hp_glycosidase-like_sf"/>
</dbReference>
<dbReference type="EMBL" id="ML979135">
    <property type="protein sequence ID" value="KAF1916575.1"/>
    <property type="molecule type" value="Genomic_DNA"/>
</dbReference>
<keyword evidence="2" id="KW-1185">Reference proteome</keyword>
<dbReference type="InterPro" id="IPR008928">
    <property type="entry name" value="6-hairpin_glycosidase_sf"/>
</dbReference>